<feature type="compositionally biased region" description="Polar residues" evidence="1">
    <location>
        <begin position="167"/>
        <end position="184"/>
    </location>
</feature>
<comment type="caution">
    <text evidence="2">The sequence shown here is derived from an EMBL/GenBank/DDBJ whole genome shotgun (WGS) entry which is preliminary data.</text>
</comment>
<gene>
    <name evidence="2" type="ORF">IWQ62_003340</name>
</gene>
<proteinExistence type="predicted"/>
<accession>A0A9W8E302</accession>
<feature type="compositionally biased region" description="Basic residues" evidence="1">
    <location>
        <begin position="55"/>
        <end position="66"/>
    </location>
</feature>
<evidence type="ECO:0000256" key="1">
    <source>
        <dbReference type="SAM" id="MobiDB-lite"/>
    </source>
</evidence>
<name>A0A9W8E302_9FUNG</name>
<feature type="region of interest" description="Disordered" evidence="1">
    <location>
        <begin position="55"/>
        <end position="79"/>
    </location>
</feature>
<evidence type="ECO:0000313" key="2">
    <source>
        <dbReference type="EMBL" id="KAJ1963045.1"/>
    </source>
</evidence>
<protein>
    <submittedName>
        <fullName evidence="2">Uncharacterized protein</fullName>
    </submittedName>
</protein>
<dbReference type="Proteomes" id="UP001150925">
    <property type="component" value="Unassembled WGS sequence"/>
</dbReference>
<evidence type="ECO:0000313" key="3">
    <source>
        <dbReference type="Proteomes" id="UP001150925"/>
    </source>
</evidence>
<dbReference type="AlphaFoldDB" id="A0A9W8E302"/>
<feature type="region of interest" description="Disordered" evidence="1">
    <location>
        <begin position="12"/>
        <end position="37"/>
    </location>
</feature>
<keyword evidence="3" id="KW-1185">Reference proteome</keyword>
<sequence length="304" mass="33958">MSVTSYSVRRLIRSTKGALSHSKPTSQRTSRRKSSQRMAICQAIKFPRFLLARKGRHSHRRRHCQRGRSALPSGSPSYNHEVVPHQVLQPLSSPGYTPPRSATQRDLAMGAGESFDLGETDWCVSSGWSTSEASLSNFDENSRHCGTSQWSDQSMTSYPFFELSRPSPGSNASEYDSNEPTPHSRSMYGASEYPVPQPLTLPGNHTLSVEFQKQMREAMDELNRQVTYHDDLLVERMRQVETTMPAVDVENASPCLTGAISNGEDDEGTLVDGDDDPLNLLTQSLERDFTVKDYSLVTDYAFVL</sequence>
<dbReference type="EMBL" id="JANBPY010000879">
    <property type="protein sequence ID" value="KAJ1963045.1"/>
    <property type="molecule type" value="Genomic_DNA"/>
</dbReference>
<feature type="region of interest" description="Disordered" evidence="1">
    <location>
        <begin position="159"/>
        <end position="192"/>
    </location>
</feature>
<organism evidence="2 3">
    <name type="scientific">Dispira parvispora</name>
    <dbReference type="NCBI Taxonomy" id="1520584"/>
    <lineage>
        <taxon>Eukaryota</taxon>
        <taxon>Fungi</taxon>
        <taxon>Fungi incertae sedis</taxon>
        <taxon>Zoopagomycota</taxon>
        <taxon>Kickxellomycotina</taxon>
        <taxon>Dimargaritomycetes</taxon>
        <taxon>Dimargaritales</taxon>
        <taxon>Dimargaritaceae</taxon>
        <taxon>Dispira</taxon>
    </lineage>
</organism>
<dbReference type="OrthoDB" id="10422381at2759"/>
<reference evidence="2" key="1">
    <citation type="submission" date="2022-07" db="EMBL/GenBank/DDBJ databases">
        <title>Phylogenomic reconstructions and comparative analyses of Kickxellomycotina fungi.</title>
        <authorList>
            <person name="Reynolds N.K."/>
            <person name="Stajich J.E."/>
            <person name="Barry K."/>
            <person name="Grigoriev I.V."/>
            <person name="Crous P."/>
            <person name="Smith M.E."/>
        </authorList>
    </citation>
    <scope>NUCLEOTIDE SEQUENCE</scope>
    <source>
        <strain evidence="2">RSA 1196</strain>
    </source>
</reference>